<dbReference type="InterPro" id="IPR004380">
    <property type="entry name" value="Asp_race"/>
</dbReference>
<protein>
    <submittedName>
        <fullName evidence="3">Aspartate/glutamate racemase family protein</fullName>
    </submittedName>
</protein>
<proteinExistence type="inferred from homology"/>
<evidence type="ECO:0000313" key="4">
    <source>
        <dbReference type="Proteomes" id="UP000276010"/>
    </source>
</evidence>
<dbReference type="RefSeq" id="WP_125135408.1">
    <property type="nucleotide sequence ID" value="NZ_CP146202.1"/>
</dbReference>
<comment type="similarity">
    <text evidence="1">Belongs to the aspartate/glutamate racemases family.</text>
</comment>
<gene>
    <name evidence="3" type="ORF">EIM44_11380</name>
</gene>
<dbReference type="InterPro" id="IPR001920">
    <property type="entry name" value="Asp/Glu_race"/>
</dbReference>
<sequence>MKTLGIIGGMSPESTATYYIEINRLVNQVRGGNYSAPILLDSVNFEDIVQCQKNRNWQQAGKILAKSAKRLEQMGAEAILLATNTMHKNTPEIQAAINIPFLHILDATAKAIKAQGLHKIGVLGTAFTMQDPFYQDGLLERGITAIMPTLVEQAEIHRIIFEELCLGKFLPESKAFYLSVIDKLATQGAEGVILGCTEIGLLVQQHDHSLPFFDTAQLHSQMAVEFILGNK</sequence>
<evidence type="ECO:0000256" key="1">
    <source>
        <dbReference type="ARBA" id="ARBA00007847"/>
    </source>
</evidence>
<evidence type="ECO:0000313" key="3">
    <source>
        <dbReference type="EMBL" id="RRN00458.1"/>
    </source>
</evidence>
<dbReference type="STRING" id="1263831.F543_18420"/>
<keyword evidence="2" id="KW-0413">Isomerase</keyword>
<accession>A0A3R8MFG1</accession>
<dbReference type="AlphaFoldDB" id="A0A3R8MFG1"/>
<dbReference type="Gene3D" id="3.40.50.1860">
    <property type="match status" value="2"/>
</dbReference>
<evidence type="ECO:0000256" key="2">
    <source>
        <dbReference type="ARBA" id="ARBA00023235"/>
    </source>
</evidence>
<comment type="caution">
    <text evidence="3">The sequence shown here is derived from an EMBL/GenBank/DDBJ whole genome shotgun (WGS) entry which is preliminary data.</text>
</comment>
<dbReference type="SUPFAM" id="SSF53681">
    <property type="entry name" value="Aspartate/glutamate racemase"/>
    <property type="match status" value="2"/>
</dbReference>
<name>A0A3R8MFG1_BIBTR</name>
<organism evidence="3 4">
    <name type="scientific">Bibersteinia trehalosi</name>
    <name type="common">Pasteurella trehalosi</name>
    <dbReference type="NCBI Taxonomy" id="47735"/>
    <lineage>
        <taxon>Bacteria</taxon>
        <taxon>Pseudomonadati</taxon>
        <taxon>Pseudomonadota</taxon>
        <taxon>Gammaproteobacteria</taxon>
        <taxon>Pasteurellales</taxon>
        <taxon>Pasteurellaceae</taxon>
        <taxon>Bibersteinia</taxon>
    </lineage>
</organism>
<reference evidence="3 4" key="1">
    <citation type="submission" date="2018-11" db="EMBL/GenBank/DDBJ databases">
        <title>Whole genome sequence of Bibersteinia trehalosi strain OADDL-BT1 an multidrug resistant pathogen isolate.</title>
        <authorList>
            <person name="Couger M."/>
            <person name="Ramachandran A."/>
        </authorList>
    </citation>
    <scope>NUCLEOTIDE SEQUENCE [LARGE SCALE GENOMIC DNA]</scope>
    <source>
        <strain evidence="3 4">OADDL-BT1</strain>
    </source>
</reference>
<dbReference type="EMBL" id="RRUC01000050">
    <property type="protein sequence ID" value="RRN00458.1"/>
    <property type="molecule type" value="Genomic_DNA"/>
</dbReference>
<dbReference type="Pfam" id="PF01177">
    <property type="entry name" value="Asp_Glu_race"/>
    <property type="match status" value="1"/>
</dbReference>
<dbReference type="PROSITE" id="PS00924">
    <property type="entry name" value="ASP_GLU_RACEMASE_2"/>
    <property type="match status" value="1"/>
</dbReference>
<dbReference type="PANTHER" id="PTHR21198:SF7">
    <property type="entry name" value="ASPARTATE-GLUTAMATE RACEMASE FAMILY"/>
    <property type="match status" value="1"/>
</dbReference>
<dbReference type="PANTHER" id="PTHR21198">
    <property type="entry name" value="GLUTAMATE RACEMASE"/>
    <property type="match status" value="1"/>
</dbReference>
<dbReference type="GO" id="GO:0047661">
    <property type="term" value="F:amino-acid racemase activity"/>
    <property type="evidence" value="ECO:0007669"/>
    <property type="project" value="InterPro"/>
</dbReference>
<dbReference type="Proteomes" id="UP000276010">
    <property type="component" value="Unassembled WGS sequence"/>
</dbReference>
<dbReference type="InterPro" id="IPR033134">
    <property type="entry name" value="Asp/Glu_racemase_AS_2"/>
</dbReference>
<dbReference type="InterPro" id="IPR015942">
    <property type="entry name" value="Asp/Glu/hydantoin_racemase"/>
</dbReference>
<dbReference type="NCBIfam" id="TIGR00035">
    <property type="entry name" value="asp_race"/>
    <property type="match status" value="1"/>
</dbReference>